<dbReference type="AlphaFoldDB" id="A0A6B0VTE2"/>
<evidence type="ECO:0000313" key="4">
    <source>
        <dbReference type="Proteomes" id="UP000434101"/>
    </source>
</evidence>
<protein>
    <submittedName>
        <fullName evidence="3">Universal stress protein</fullName>
    </submittedName>
</protein>
<proteinExistence type="inferred from homology"/>
<dbReference type="PANTHER" id="PTHR46268:SF24">
    <property type="entry name" value="UNIVERSAL STRESS PROTEIN"/>
    <property type="match status" value="1"/>
</dbReference>
<dbReference type="InterPro" id="IPR014729">
    <property type="entry name" value="Rossmann-like_a/b/a_fold"/>
</dbReference>
<accession>A0A6B0VTE2</accession>
<dbReference type="Proteomes" id="UP000434101">
    <property type="component" value="Unassembled WGS sequence"/>
</dbReference>
<feature type="domain" description="UspA" evidence="2">
    <location>
        <begin position="1"/>
        <end position="142"/>
    </location>
</feature>
<dbReference type="CDD" id="cd00293">
    <property type="entry name" value="USP-like"/>
    <property type="match status" value="1"/>
</dbReference>
<dbReference type="RefSeq" id="WP_160067014.1">
    <property type="nucleotide sequence ID" value="NZ_WUYX01000069.1"/>
</dbReference>
<dbReference type="Pfam" id="PF00582">
    <property type="entry name" value="Usp"/>
    <property type="match status" value="1"/>
</dbReference>
<dbReference type="EMBL" id="WUYX01000069">
    <property type="protein sequence ID" value="MXV64062.1"/>
    <property type="molecule type" value="Genomic_DNA"/>
</dbReference>
<dbReference type="PRINTS" id="PR01438">
    <property type="entry name" value="UNVRSLSTRESS"/>
</dbReference>
<dbReference type="InterPro" id="IPR006016">
    <property type="entry name" value="UspA"/>
</dbReference>
<organism evidence="3 4">
    <name type="scientific">Natronorubrum halalkaliphilum</name>
    <dbReference type="NCBI Taxonomy" id="2691917"/>
    <lineage>
        <taxon>Archaea</taxon>
        <taxon>Methanobacteriati</taxon>
        <taxon>Methanobacteriota</taxon>
        <taxon>Stenosarchaea group</taxon>
        <taxon>Halobacteria</taxon>
        <taxon>Halobacteriales</taxon>
        <taxon>Natrialbaceae</taxon>
        <taxon>Natronorubrum</taxon>
    </lineage>
</organism>
<dbReference type="PANTHER" id="PTHR46268">
    <property type="entry name" value="STRESS RESPONSE PROTEIN NHAX"/>
    <property type="match status" value="1"/>
</dbReference>
<evidence type="ECO:0000256" key="1">
    <source>
        <dbReference type="ARBA" id="ARBA00008791"/>
    </source>
</evidence>
<dbReference type="SUPFAM" id="SSF52402">
    <property type="entry name" value="Adenine nucleotide alpha hydrolases-like"/>
    <property type="match status" value="1"/>
</dbReference>
<name>A0A6B0VTE2_9EURY</name>
<comment type="similarity">
    <text evidence="1">Belongs to the universal stress protein A family.</text>
</comment>
<dbReference type="Gene3D" id="3.40.50.620">
    <property type="entry name" value="HUPs"/>
    <property type="match status" value="1"/>
</dbReference>
<sequence>MADTILVPHDGSTHAQAALEYALETFSDARIVLFHAIDPFAVVPDAEDQLPPLSDEWHDEQQAAAAALFEDARDAVDEGESALETATSVGNPPQAIIAYSEDTDIDQIVMGNRGQRGVDGLRLGSTANLVVERAPVPVTVVR</sequence>
<reference evidence="3 4" key="1">
    <citation type="submission" date="2020-01" db="EMBL/GenBank/DDBJ databases">
        <title>Natronorubrum sp. JWXQ-INN 674 isolated from Inner Mongolia Autonomous Region of China.</title>
        <authorList>
            <person name="Xue Q."/>
        </authorList>
    </citation>
    <scope>NUCLEOTIDE SEQUENCE [LARGE SCALE GENOMIC DNA]</scope>
    <source>
        <strain evidence="3 4">JWXQ-INN-674</strain>
    </source>
</reference>
<dbReference type="InterPro" id="IPR006015">
    <property type="entry name" value="Universal_stress_UspA"/>
</dbReference>
<keyword evidence="4" id="KW-1185">Reference proteome</keyword>
<comment type="caution">
    <text evidence="3">The sequence shown here is derived from an EMBL/GenBank/DDBJ whole genome shotgun (WGS) entry which is preliminary data.</text>
</comment>
<dbReference type="OrthoDB" id="105697at2157"/>
<evidence type="ECO:0000313" key="3">
    <source>
        <dbReference type="EMBL" id="MXV64062.1"/>
    </source>
</evidence>
<evidence type="ECO:0000259" key="2">
    <source>
        <dbReference type="Pfam" id="PF00582"/>
    </source>
</evidence>
<gene>
    <name evidence="3" type="ORF">GS429_18730</name>
</gene>